<dbReference type="GO" id="GO:0016491">
    <property type="term" value="F:oxidoreductase activity"/>
    <property type="evidence" value="ECO:0007669"/>
    <property type="project" value="InterPro"/>
</dbReference>
<dbReference type="PANTHER" id="PTHR13887:SF41">
    <property type="entry name" value="THIOREDOXIN SUPERFAMILY PROTEIN"/>
    <property type="match status" value="1"/>
</dbReference>
<dbReference type="EMBL" id="CAFBNE010000196">
    <property type="protein sequence ID" value="CAB4971032.1"/>
    <property type="molecule type" value="Genomic_DNA"/>
</dbReference>
<dbReference type="CDD" id="cd03024">
    <property type="entry name" value="DsbA_FrnE"/>
    <property type="match status" value="1"/>
</dbReference>
<proteinExistence type="predicted"/>
<reference evidence="2" key="1">
    <citation type="submission" date="2020-05" db="EMBL/GenBank/DDBJ databases">
        <authorList>
            <person name="Chiriac C."/>
            <person name="Salcher M."/>
            <person name="Ghai R."/>
            <person name="Kavagutti S V."/>
        </authorList>
    </citation>
    <scope>NUCLEOTIDE SEQUENCE</scope>
</reference>
<protein>
    <submittedName>
        <fullName evidence="2">Unannotated protein</fullName>
    </submittedName>
</protein>
<dbReference type="AlphaFoldDB" id="A0A6J7LUQ2"/>
<evidence type="ECO:0000313" key="2">
    <source>
        <dbReference type="EMBL" id="CAB4971032.1"/>
    </source>
</evidence>
<feature type="domain" description="DSBA-like thioredoxin" evidence="1">
    <location>
        <begin position="3"/>
        <end position="203"/>
    </location>
</feature>
<organism evidence="2">
    <name type="scientific">freshwater metagenome</name>
    <dbReference type="NCBI Taxonomy" id="449393"/>
    <lineage>
        <taxon>unclassified sequences</taxon>
        <taxon>metagenomes</taxon>
        <taxon>ecological metagenomes</taxon>
    </lineage>
</organism>
<dbReference type="InterPro" id="IPR036249">
    <property type="entry name" value="Thioredoxin-like_sf"/>
</dbReference>
<dbReference type="SUPFAM" id="SSF52833">
    <property type="entry name" value="Thioredoxin-like"/>
    <property type="match status" value="1"/>
</dbReference>
<dbReference type="PANTHER" id="PTHR13887">
    <property type="entry name" value="GLUTATHIONE S-TRANSFERASE KAPPA"/>
    <property type="match status" value="1"/>
</dbReference>
<gene>
    <name evidence="2" type="ORF">UFOPK3772_03379</name>
</gene>
<sequence length="212" mass="22858">MRIECWSDVVCPWCYIGKRRLDEALAAFPGRDDVEIVHRAFQLDPRAVSEGRLTIEVIAEKYGMDQAGAATMMSNVSEVAASVGLSYRLDETVSGNTRDAHRLLLWAQEQGQSADLLEVLYSGYFEFGRDIFDIDSLCDLASEAGLDPRAARAVLAGTSFIDDVAADQALAAQFGATGVPFFVFDRAYGISGAQPLEAFVATLSKAAEGSTA</sequence>
<evidence type="ECO:0000259" key="1">
    <source>
        <dbReference type="Pfam" id="PF01323"/>
    </source>
</evidence>
<name>A0A6J7LUQ2_9ZZZZ</name>
<dbReference type="InterPro" id="IPR001853">
    <property type="entry name" value="DSBA-like_thioredoxin_dom"/>
</dbReference>
<dbReference type="Gene3D" id="3.40.30.10">
    <property type="entry name" value="Glutaredoxin"/>
    <property type="match status" value="1"/>
</dbReference>
<accession>A0A6J7LUQ2</accession>
<dbReference type="Pfam" id="PF01323">
    <property type="entry name" value="DSBA"/>
    <property type="match status" value="1"/>
</dbReference>